<evidence type="ECO:0000313" key="4">
    <source>
        <dbReference type="Proteomes" id="UP000254866"/>
    </source>
</evidence>
<gene>
    <name evidence="3" type="ORF">BP5553_07757</name>
</gene>
<dbReference type="STRING" id="2656787.A0A370THF6"/>
<dbReference type="Pfam" id="PF13622">
    <property type="entry name" value="4HBT_3"/>
    <property type="match status" value="1"/>
</dbReference>
<dbReference type="RefSeq" id="XP_031867611.1">
    <property type="nucleotide sequence ID" value="XM_032016380.1"/>
</dbReference>
<proteinExistence type="predicted"/>
<feature type="domain" description="Acyl-CoA thioesterase-like C-terminal" evidence="2">
    <location>
        <begin position="158"/>
        <end position="290"/>
    </location>
</feature>
<dbReference type="AlphaFoldDB" id="A0A370THF6"/>
<evidence type="ECO:0008006" key="5">
    <source>
        <dbReference type="Google" id="ProtNLM"/>
    </source>
</evidence>
<feature type="domain" description="Acyl-CoA thioesterase-like N-terminal HotDog" evidence="1">
    <location>
        <begin position="30"/>
        <end position="117"/>
    </location>
</feature>
<dbReference type="InterPro" id="IPR052389">
    <property type="entry name" value="Sec_Metab_Biosynth-Assoc"/>
</dbReference>
<dbReference type="PANTHER" id="PTHR38110">
    <property type="entry name" value="CHROMOSOME 23, WHOLE GENOME SHOTGUN SEQUENCE"/>
    <property type="match status" value="1"/>
</dbReference>
<evidence type="ECO:0000259" key="1">
    <source>
        <dbReference type="Pfam" id="PF13622"/>
    </source>
</evidence>
<name>A0A370THF6_9HELO</name>
<dbReference type="OrthoDB" id="2532955at2759"/>
<organism evidence="3 4">
    <name type="scientific">Venustampulla echinocandica</name>
    <dbReference type="NCBI Taxonomy" id="2656787"/>
    <lineage>
        <taxon>Eukaryota</taxon>
        <taxon>Fungi</taxon>
        <taxon>Dikarya</taxon>
        <taxon>Ascomycota</taxon>
        <taxon>Pezizomycotina</taxon>
        <taxon>Leotiomycetes</taxon>
        <taxon>Helotiales</taxon>
        <taxon>Pleuroascaceae</taxon>
        <taxon>Venustampulla</taxon>
    </lineage>
</organism>
<sequence length="308" mass="34611">MVSPGQSQSFEDGTAVKQLSSHTYESHFYDAWCIGTVPHGGYVTSIFQRVASTHFNTTLAAQNQPHTITLHLDFLRRTQAGPALFTVRDIKLGRQASVIHVTLTQAGREEIVGYITNSNMHTETGVSLPTSWSLNPAPLPVSFDLLLRDQDKNWFHLPEMPFAPFRKATQRMEFYLPRQVEPIRRNSDQWVTLKGGEKWTNESLGFVCDMWITPVETLSATQQDVAKRVPMWYPTVLLNLDIKKLLPEGGAEWLFVRVETKQVKNGRMDLEVVILDETGDIVALSHHVALAVSAERNAAERTTGASKI</sequence>
<dbReference type="Pfam" id="PF20789">
    <property type="entry name" value="4HBT_3C"/>
    <property type="match status" value="1"/>
</dbReference>
<dbReference type="EMBL" id="NPIC01000007">
    <property type="protein sequence ID" value="RDL34629.1"/>
    <property type="molecule type" value="Genomic_DNA"/>
</dbReference>
<keyword evidence="4" id="KW-1185">Reference proteome</keyword>
<dbReference type="InterPro" id="IPR049449">
    <property type="entry name" value="TesB_ACOT8-like_N"/>
</dbReference>
<evidence type="ECO:0000259" key="2">
    <source>
        <dbReference type="Pfam" id="PF20789"/>
    </source>
</evidence>
<dbReference type="Gene3D" id="2.40.160.210">
    <property type="entry name" value="Acyl-CoA thioesterase, double hotdog domain"/>
    <property type="match status" value="1"/>
</dbReference>
<comment type="caution">
    <text evidence="3">The sequence shown here is derived from an EMBL/GenBank/DDBJ whole genome shotgun (WGS) entry which is preliminary data.</text>
</comment>
<reference evidence="3 4" key="1">
    <citation type="journal article" date="2018" name="IMA Fungus">
        <title>IMA Genome-F 9: Draft genome sequence of Annulohypoxylon stygium, Aspergillus mulundensis, Berkeleyomyces basicola (syn. Thielaviopsis basicola), Ceratocystis smalleyi, two Cercospora beticola strains, Coleophoma cylindrospora, Fusarium fracticaudum, Phialophora cf. hyalina, and Morchella septimelata.</title>
        <authorList>
            <person name="Wingfield B.D."/>
            <person name="Bills G.F."/>
            <person name="Dong Y."/>
            <person name="Huang W."/>
            <person name="Nel W.J."/>
            <person name="Swalarsk-Parry B.S."/>
            <person name="Vaghefi N."/>
            <person name="Wilken P.M."/>
            <person name="An Z."/>
            <person name="de Beer Z.W."/>
            <person name="De Vos L."/>
            <person name="Chen L."/>
            <person name="Duong T.A."/>
            <person name="Gao Y."/>
            <person name="Hammerbacher A."/>
            <person name="Kikkert J.R."/>
            <person name="Li Y."/>
            <person name="Li H."/>
            <person name="Li K."/>
            <person name="Li Q."/>
            <person name="Liu X."/>
            <person name="Ma X."/>
            <person name="Naidoo K."/>
            <person name="Pethybridge S.J."/>
            <person name="Sun J."/>
            <person name="Steenkamp E.T."/>
            <person name="van der Nest M.A."/>
            <person name="van Wyk S."/>
            <person name="Wingfield M.J."/>
            <person name="Xiong C."/>
            <person name="Yue Q."/>
            <person name="Zhang X."/>
        </authorList>
    </citation>
    <scope>NUCLEOTIDE SEQUENCE [LARGE SCALE GENOMIC DNA]</scope>
    <source>
        <strain evidence="3 4">BP 5553</strain>
    </source>
</reference>
<accession>A0A370THF6</accession>
<evidence type="ECO:0000313" key="3">
    <source>
        <dbReference type="EMBL" id="RDL34629.1"/>
    </source>
</evidence>
<protein>
    <recommendedName>
        <fullName evidence="5">Thioesterase family protein</fullName>
    </recommendedName>
</protein>
<dbReference type="InterPro" id="IPR049450">
    <property type="entry name" value="ACOT8-like_C"/>
</dbReference>
<dbReference type="InterPro" id="IPR029069">
    <property type="entry name" value="HotDog_dom_sf"/>
</dbReference>
<dbReference type="PANTHER" id="PTHR38110:SF1">
    <property type="entry name" value="THIOESTERASE DOMAIN-CONTAINING PROTEIN"/>
    <property type="match status" value="1"/>
</dbReference>
<dbReference type="GeneID" id="43600606"/>
<dbReference type="Proteomes" id="UP000254866">
    <property type="component" value="Unassembled WGS sequence"/>
</dbReference>
<dbReference type="SUPFAM" id="SSF54637">
    <property type="entry name" value="Thioesterase/thiol ester dehydrase-isomerase"/>
    <property type="match status" value="2"/>
</dbReference>
<dbReference type="InterPro" id="IPR042171">
    <property type="entry name" value="Acyl-CoA_hotdog"/>
</dbReference>